<evidence type="ECO:0000313" key="4">
    <source>
        <dbReference type="EMBL" id="RRK32606.1"/>
    </source>
</evidence>
<dbReference type="Gene3D" id="3.30.70.940">
    <property type="entry name" value="NusG, N-terminal domain"/>
    <property type="match status" value="1"/>
</dbReference>
<comment type="caution">
    <text evidence="4">The sequence shown here is derived from an EMBL/GenBank/DDBJ whole genome shotgun (WGS) entry which is preliminary data.</text>
</comment>
<organism evidence="4 5">
    <name type="scientific">Schaedlerella arabinosiphila</name>
    <dbReference type="NCBI Taxonomy" id="2044587"/>
    <lineage>
        <taxon>Bacteria</taxon>
        <taxon>Bacillati</taxon>
        <taxon>Bacillota</taxon>
        <taxon>Clostridia</taxon>
        <taxon>Lachnospirales</taxon>
        <taxon>Lachnospiraceae</taxon>
        <taxon>Schaedlerella</taxon>
    </lineage>
</organism>
<evidence type="ECO:0000313" key="5">
    <source>
        <dbReference type="Proteomes" id="UP000274920"/>
    </source>
</evidence>
<protein>
    <recommendedName>
        <fullName evidence="3">NusG-like N-terminal domain-containing protein</fullName>
    </recommendedName>
</protein>
<feature type="region of interest" description="Disordered" evidence="2">
    <location>
        <begin position="161"/>
        <end position="197"/>
    </location>
</feature>
<accession>A0A3R8JPM0</accession>
<dbReference type="RefSeq" id="WP_125128066.1">
    <property type="nucleotide sequence ID" value="NZ_RHJS01000002.1"/>
</dbReference>
<dbReference type="Pfam" id="PF02357">
    <property type="entry name" value="NusG"/>
    <property type="match status" value="1"/>
</dbReference>
<feature type="compositionally biased region" description="Basic and acidic residues" evidence="2">
    <location>
        <begin position="161"/>
        <end position="191"/>
    </location>
</feature>
<evidence type="ECO:0000256" key="2">
    <source>
        <dbReference type="SAM" id="MobiDB-lite"/>
    </source>
</evidence>
<proteinExistence type="predicted"/>
<name>A0A3R8JPM0_9FIRM</name>
<keyword evidence="1" id="KW-0804">Transcription</keyword>
<sequence length="302" mass="34575">MKQNDKDNQSHYCVLYTQTLKQWEVTTVLKKKLPEGRGTVFYPCIELWRHDKKETEIRALFPGYLFIRSDMEPEELHHFIREHRKDVASFIKELRITEKKISGGAAAGTADEIGAYKYVQMDLKEDETEFLDFLLTCGKDDMDCEVGKDAECRNSLCRNAESKDSTGRDGICRDVESKNGPRGDEGGKSGGEETAAVMSKIPEEGVLRMSYGYREGGKYVVMKGPLKAYENRITDVNVHDRKAYLDIRINGHAVRAGFEVKPKRYWFPDDNGAPMVLHDGTEVNLERLRNMMMGSKQKEKKR</sequence>
<dbReference type="AlphaFoldDB" id="A0A3R8JPM0"/>
<evidence type="ECO:0000256" key="1">
    <source>
        <dbReference type="ARBA" id="ARBA00023163"/>
    </source>
</evidence>
<reference evidence="4" key="1">
    <citation type="submission" date="2018-10" db="EMBL/GenBank/DDBJ databases">
        <title>Schaedlerella arabinophila gen. nov. sp. nov., isolated from the mouse intestinal tract and comparative analysis with the genome of the closely related altered Schaedler flora strain ASF502.</title>
        <authorList>
            <person name="Miyake S."/>
            <person name="Soh M."/>
            <person name="Seedorf H."/>
        </authorList>
    </citation>
    <scope>NUCLEOTIDE SEQUENCE [LARGE SCALE GENOMIC DNA]</scope>
    <source>
        <strain evidence="4">DSM 106076</strain>
    </source>
</reference>
<evidence type="ECO:0000259" key="3">
    <source>
        <dbReference type="Pfam" id="PF02357"/>
    </source>
</evidence>
<keyword evidence="5" id="KW-1185">Reference proteome</keyword>
<feature type="domain" description="NusG-like N-terminal" evidence="3">
    <location>
        <begin position="11"/>
        <end position="93"/>
    </location>
</feature>
<dbReference type="GO" id="GO:0006354">
    <property type="term" value="P:DNA-templated transcription elongation"/>
    <property type="evidence" value="ECO:0007669"/>
    <property type="project" value="InterPro"/>
</dbReference>
<dbReference type="EMBL" id="RHJS01000002">
    <property type="protein sequence ID" value="RRK32606.1"/>
    <property type="molecule type" value="Genomic_DNA"/>
</dbReference>
<dbReference type="InterPro" id="IPR036735">
    <property type="entry name" value="NGN_dom_sf"/>
</dbReference>
<dbReference type="InterPro" id="IPR006645">
    <property type="entry name" value="NGN-like_dom"/>
</dbReference>
<gene>
    <name evidence="4" type="ORF">EBB54_15515</name>
</gene>
<dbReference type="Proteomes" id="UP000274920">
    <property type="component" value="Unassembled WGS sequence"/>
</dbReference>
<dbReference type="SUPFAM" id="SSF82679">
    <property type="entry name" value="N-utilization substance G protein NusG, N-terminal domain"/>
    <property type="match status" value="1"/>
</dbReference>